<evidence type="ECO:0000313" key="2">
    <source>
        <dbReference type="EMBL" id="TGN72323.1"/>
    </source>
</evidence>
<proteinExistence type="predicted"/>
<gene>
    <name evidence="2" type="ORF">E5083_29980</name>
</gene>
<feature type="region of interest" description="Disordered" evidence="1">
    <location>
        <begin position="38"/>
        <end position="57"/>
    </location>
</feature>
<dbReference type="GeneID" id="95451806"/>
<evidence type="ECO:0000313" key="3">
    <source>
        <dbReference type="Proteomes" id="UP000298159"/>
    </source>
</evidence>
<dbReference type="EMBL" id="SRRT01000012">
    <property type="protein sequence ID" value="TGN72323.1"/>
    <property type="molecule type" value="Genomic_DNA"/>
</dbReference>
<name>A0A4Z1CUN1_9ACTN</name>
<reference evidence="2 3" key="1">
    <citation type="submission" date="2019-04" db="EMBL/GenBank/DDBJ databases">
        <title>Streptomyces sp. nov. Bv016 isolated from bark of Buahinia variegata.</title>
        <authorList>
            <person name="Kanchanasin P."/>
            <person name="Tanasupawat S."/>
            <person name="Yuki M."/>
            <person name="Kudo T."/>
        </authorList>
    </citation>
    <scope>NUCLEOTIDE SEQUENCE [LARGE SCALE GENOMIC DNA]</scope>
    <source>
        <strain evidence="2 3">Bv016</strain>
    </source>
</reference>
<dbReference type="RefSeq" id="WP_135788819.1">
    <property type="nucleotide sequence ID" value="NZ_SRRT01000012.1"/>
</dbReference>
<accession>A0A4Z1CUN1</accession>
<sequence length="124" mass="13870">MARAFDDLADALNKGRWPEPTCTAEEMALHLAIEDAPAYLEDRPADDEHHTPPRHEDDYSWDGCADLLFQDHDVLTLFDASLAGIEDPDNPANQRLGAGALRVDAWFEPSDNGAARDPRRGFRR</sequence>
<comment type="caution">
    <text evidence="2">The sequence shown here is derived from an EMBL/GenBank/DDBJ whole genome shotgun (WGS) entry which is preliminary data.</text>
</comment>
<protein>
    <submittedName>
        <fullName evidence="2">Uncharacterized protein</fullName>
    </submittedName>
</protein>
<evidence type="ECO:0000256" key="1">
    <source>
        <dbReference type="SAM" id="MobiDB-lite"/>
    </source>
</evidence>
<dbReference type="Proteomes" id="UP000298159">
    <property type="component" value="Unassembled WGS sequence"/>
</dbReference>
<organism evidence="2 3">
    <name type="scientific">Streptomyces bauhiniae</name>
    <dbReference type="NCBI Taxonomy" id="2340725"/>
    <lineage>
        <taxon>Bacteria</taxon>
        <taxon>Bacillati</taxon>
        <taxon>Actinomycetota</taxon>
        <taxon>Actinomycetes</taxon>
        <taxon>Kitasatosporales</taxon>
        <taxon>Streptomycetaceae</taxon>
        <taxon>Streptomyces</taxon>
    </lineage>
</organism>
<dbReference type="AlphaFoldDB" id="A0A4Z1CUN1"/>
<feature type="compositionally biased region" description="Basic and acidic residues" evidence="1">
    <location>
        <begin position="40"/>
        <end position="57"/>
    </location>
</feature>
<keyword evidence="3" id="KW-1185">Reference proteome</keyword>